<sequence length="64" mass="7342">MQAVALRYPRLFGNVLSLSGSYWWAPKGEAPGWLTRQYQQSPLYPVRFWLQAGEFEQAGPGVKR</sequence>
<dbReference type="Proteomes" id="UP000351155">
    <property type="component" value="Unassembled WGS sequence"/>
</dbReference>
<dbReference type="EMBL" id="CAADIW010000010">
    <property type="protein sequence ID" value="VFS22013.1"/>
    <property type="molecule type" value="Genomic_DNA"/>
</dbReference>
<reference evidence="1 2" key="1">
    <citation type="submission" date="2019-03" db="EMBL/GenBank/DDBJ databases">
        <authorList>
            <consortium name="Pathogen Informatics"/>
        </authorList>
    </citation>
    <scope>NUCLEOTIDE SEQUENCE [LARGE SCALE GENOMIC DNA]</scope>
    <source>
        <strain evidence="1 2">NCTC12126</strain>
    </source>
</reference>
<gene>
    <name evidence="1" type="ORF">NCTC12126_01922</name>
</gene>
<dbReference type="SUPFAM" id="SSF53474">
    <property type="entry name" value="alpha/beta-Hydrolases"/>
    <property type="match status" value="1"/>
</dbReference>
<name>A0A484XH41_9ENTR</name>
<dbReference type="Gene3D" id="3.40.50.1820">
    <property type="entry name" value="alpha/beta hydrolase"/>
    <property type="match status" value="1"/>
</dbReference>
<dbReference type="AlphaFoldDB" id="A0A484XH41"/>
<accession>A0A484XH41</accession>
<organism evidence="1 2">
    <name type="scientific">Enterobacter cancerogenus</name>
    <dbReference type="NCBI Taxonomy" id="69218"/>
    <lineage>
        <taxon>Bacteria</taxon>
        <taxon>Pseudomonadati</taxon>
        <taxon>Pseudomonadota</taxon>
        <taxon>Gammaproteobacteria</taxon>
        <taxon>Enterobacterales</taxon>
        <taxon>Enterobacteriaceae</taxon>
        <taxon>Enterobacter</taxon>
        <taxon>Enterobacter cloacae complex</taxon>
    </lineage>
</organism>
<dbReference type="InterPro" id="IPR029058">
    <property type="entry name" value="AB_hydrolase_fold"/>
</dbReference>
<evidence type="ECO:0000313" key="2">
    <source>
        <dbReference type="Proteomes" id="UP000351155"/>
    </source>
</evidence>
<evidence type="ECO:0000313" key="1">
    <source>
        <dbReference type="EMBL" id="VFS22013.1"/>
    </source>
</evidence>
<proteinExistence type="predicted"/>
<protein>
    <submittedName>
        <fullName evidence="1">Esterase</fullName>
    </submittedName>
</protein>